<dbReference type="InterPro" id="IPR036388">
    <property type="entry name" value="WH-like_DNA-bd_sf"/>
</dbReference>
<evidence type="ECO:0000256" key="2">
    <source>
        <dbReference type="ARBA" id="ARBA00023125"/>
    </source>
</evidence>
<gene>
    <name evidence="5" type="ORF">GOB93_03060</name>
</gene>
<evidence type="ECO:0000259" key="4">
    <source>
        <dbReference type="PROSITE" id="PS50987"/>
    </source>
</evidence>
<dbReference type="RefSeq" id="WP_173582062.1">
    <property type="nucleotide sequence ID" value="NZ_WOTB01000003.1"/>
</dbReference>
<evidence type="ECO:0000313" key="5">
    <source>
        <dbReference type="EMBL" id="NHN83620.1"/>
    </source>
</evidence>
<dbReference type="InterPro" id="IPR051081">
    <property type="entry name" value="HTH_MetalResp_TranReg"/>
</dbReference>
<dbReference type="InterPro" id="IPR001845">
    <property type="entry name" value="HTH_ArsR_DNA-bd_dom"/>
</dbReference>
<evidence type="ECO:0000313" key="6">
    <source>
        <dbReference type="Proteomes" id="UP000635278"/>
    </source>
</evidence>
<dbReference type="PANTHER" id="PTHR33154">
    <property type="entry name" value="TRANSCRIPTIONAL REGULATOR, ARSR FAMILY"/>
    <property type="match status" value="1"/>
</dbReference>
<dbReference type="Pfam" id="PF12840">
    <property type="entry name" value="HTH_20"/>
    <property type="match status" value="1"/>
</dbReference>
<keyword evidence="6" id="KW-1185">Reference proteome</keyword>
<sequence length="109" mass="12244">MERYSHPSIDTVEPSAVFHALSDPLRLDIVRTLARRGPLNCAALSCDRPRSTMSHHFRVLREAGLVRTTTQGTEHINTLRKDELERRFPGLIALVLDTHASSELTQKAS</sequence>
<dbReference type="Proteomes" id="UP000635278">
    <property type="component" value="Unassembled WGS sequence"/>
</dbReference>
<proteinExistence type="predicted"/>
<keyword evidence="2" id="KW-0238">DNA-binding</keyword>
<keyword evidence="1" id="KW-0805">Transcription regulation</keyword>
<dbReference type="EMBL" id="WOTB01000003">
    <property type="protein sequence ID" value="NHN83620.1"/>
    <property type="molecule type" value="Genomic_DNA"/>
</dbReference>
<dbReference type="InterPro" id="IPR036390">
    <property type="entry name" value="WH_DNA-bd_sf"/>
</dbReference>
<dbReference type="PANTHER" id="PTHR33154:SF12">
    <property type="entry name" value="TRANSCRIPTIONAL REGULATORY PROTEIN"/>
    <property type="match status" value="1"/>
</dbReference>
<organism evidence="5 6">
    <name type="scientific">Acetobacter musti</name>
    <dbReference type="NCBI Taxonomy" id="864732"/>
    <lineage>
        <taxon>Bacteria</taxon>
        <taxon>Pseudomonadati</taxon>
        <taxon>Pseudomonadota</taxon>
        <taxon>Alphaproteobacteria</taxon>
        <taxon>Acetobacterales</taxon>
        <taxon>Acetobacteraceae</taxon>
        <taxon>Acetobacter</taxon>
    </lineage>
</organism>
<dbReference type="PROSITE" id="PS50987">
    <property type="entry name" value="HTH_ARSR_2"/>
    <property type="match status" value="1"/>
</dbReference>
<accession>A0ABX0JLU2</accession>
<evidence type="ECO:0000256" key="1">
    <source>
        <dbReference type="ARBA" id="ARBA00023015"/>
    </source>
</evidence>
<name>A0ABX0JLU2_9PROT</name>
<keyword evidence="3" id="KW-0804">Transcription</keyword>
<protein>
    <submittedName>
        <fullName evidence="5">Metalloregulator ArsR/SmtB family transcription factor</fullName>
    </submittedName>
</protein>
<dbReference type="InterPro" id="IPR011991">
    <property type="entry name" value="ArsR-like_HTH"/>
</dbReference>
<dbReference type="SMART" id="SM00418">
    <property type="entry name" value="HTH_ARSR"/>
    <property type="match status" value="1"/>
</dbReference>
<feature type="domain" description="HTH arsR-type" evidence="4">
    <location>
        <begin position="6"/>
        <end position="99"/>
    </location>
</feature>
<evidence type="ECO:0000256" key="3">
    <source>
        <dbReference type="ARBA" id="ARBA00023163"/>
    </source>
</evidence>
<reference evidence="5 6" key="1">
    <citation type="journal article" date="2020" name="Int. J. Syst. Evol. Microbiol.">
        <title>Novel acetic acid bacteria from cider fermentations: Acetobacter conturbans sp. nov. and Acetobacter fallax sp. nov.</title>
        <authorList>
            <person name="Sombolestani A.S."/>
            <person name="Cleenwerck I."/>
            <person name="Cnockaert M."/>
            <person name="Borremans W."/>
            <person name="Wieme A.D."/>
            <person name="De Vuyst L."/>
            <person name="Vandamme P."/>
        </authorList>
    </citation>
    <scope>NUCLEOTIDE SEQUENCE [LARGE SCALE GENOMIC DNA]</scope>
    <source>
        <strain evidence="5 6">LMG 30640</strain>
    </source>
</reference>
<comment type="caution">
    <text evidence="5">The sequence shown here is derived from an EMBL/GenBank/DDBJ whole genome shotgun (WGS) entry which is preliminary data.</text>
</comment>
<dbReference type="SUPFAM" id="SSF46785">
    <property type="entry name" value="Winged helix' DNA-binding domain"/>
    <property type="match status" value="1"/>
</dbReference>
<dbReference type="NCBIfam" id="NF033788">
    <property type="entry name" value="HTH_metalloreg"/>
    <property type="match status" value="1"/>
</dbReference>
<dbReference type="Gene3D" id="1.10.10.10">
    <property type="entry name" value="Winged helix-like DNA-binding domain superfamily/Winged helix DNA-binding domain"/>
    <property type="match status" value="1"/>
</dbReference>
<dbReference type="CDD" id="cd00090">
    <property type="entry name" value="HTH_ARSR"/>
    <property type="match status" value="1"/>
</dbReference>